<keyword evidence="10" id="KW-1185">Reference proteome</keyword>
<comment type="function">
    <text evidence="7">Involved in mRNA degradation. Catalyzes the phosphorolysis of single-stranded polyribonucleotides processively in the 3'- to 5'-direction.</text>
</comment>
<evidence type="ECO:0000259" key="8">
    <source>
        <dbReference type="PROSITE" id="PS50126"/>
    </source>
</evidence>
<comment type="similarity">
    <text evidence="1 7">Belongs to the polyribonucleotide nucleotidyltransferase family.</text>
</comment>
<feature type="binding site" evidence="7">
    <location>
        <position position="493"/>
    </location>
    <ligand>
        <name>Mg(2+)</name>
        <dbReference type="ChEBI" id="CHEBI:18420"/>
    </ligand>
</feature>
<dbReference type="AlphaFoldDB" id="A0A0F3MRH4"/>
<dbReference type="PANTHER" id="PTHR11252:SF0">
    <property type="entry name" value="POLYRIBONUCLEOTIDE NUCLEOTIDYLTRANSFERASE 1, MITOCHONDRIAL"/>
    <property type="match status" value="1"/>
</dbReference>
<dbReference type="FunFam" id="3.30.1370.10:FF:000001">
    <property type="entry name" value="Polyribonucleotide nucleotidyltransferase"/>
    <property type="match status" value="1"/>
</dbReference>
<organism evidence="9 10">
    <name type="scientific">Orientia chuto str. Dubai</name>
    <dbReference type="NCBI Taxonomy" id="1359168"/>
    <lineage>
        <taxon>Bacteria</taxon>
        <taxon>Pseudomonadati</taxon>
        <taxon>Pseudomonadota</taxon>
        <taxon>Alphaproteobacteria</taxon>
        <taxon>Rickettsiales</taxon>
        <taxon>Rickettsiaceae</taxon>
        <taxon>Rickettsieae</taxon>
        <taxon>Orientia</taxon>
    </lineage>
</organism>
<dbReference type="NCBIfam" id="NF008805">
    <property type="entry name" value="PRK11824.1"/>
    <property type="match status" value="1"/>
</dbReference>
<keyword evidence="2 7" id="KW-0963">Cytoplasm</keyword>
<dbReference type="GO" id="GO:0005829">
    <property type="term" value="C:cytosol"/>
    <property type="evidence" value="ECO:0007669"/>
    <property type="project" value="TreeGrafter"/>
</dbReference>
<dbReference type="CDD" id="cd11364">
    <property type="entry name" value="RNase_PH_PNPase_2"/>
    <property type="match status" value="1"/>
</dbReference>
<comment type="caution">
    <text evidence="9">The sequence shown here is derived from an EMBL/GenBank/DDBJ whole genome shotgun (WGS) entry which is preliminary data.</text>
</comment>
<dbReference type="InterPro" id="IPR015847">
    <property type="entry name" value="ExoRNase_PH_dom2"/>
</dbReference>
<evidence type="ECO:0000256" key="4">
    <source>
        <dbReference type="ARBA" id="ARBA00022695"/>
    </source>
</evidence>
<dbReference type="Gene3D" id="2.40.50.140">
    <property type="entry name" value="Nucleic acid-binding proteins"/>
    <property type="match status" value="1"/>
</dbReference>
<dbReference type="InterPro" id="IPR012340">
    <property type="entry name" value="NA-bd_OB-fold"/>
</dbReference>
<feature type="binding site" evidence="7">
    <location>
        <position position="499"/>
    </location>
    <ligand>
        <name>Mg(2+)</name>
        <dbReference type="ChEBI" id="CHEBI:18420"/>
    </ligand>
</feature>
<dbReference type="InterPro" id="IPR004087">
    <property type="entry name" value="KH_dom"/>
</dbReference>
<dbReference type="Pfam" id="PF00575">
    <property type="entry name" value="S1"/>
    <property type="match status" value="1"/>
</dbReference>
<dbReference type="SMART" id="SM00322">
    <property type="entry name" value="KH"/>
    <property type="match status" value="1"/>
</dbReference>
<dbReference type="InterPro" id="IPR015848">
    <property type="entry name" value="PNPase_PH_RNA-bd_bac/org-type"/>
</dbReference>
<dbReference type="SUPFAM" id="SSF54791">
    <property type="entry name" value="Eukaryotic type KH-domain (KH-domain type I)"/>
    <property type="match status" value="1"/>
</dbReference>
<evidence type="ECO:0000256" key="5">
    <source>
        <dbReference type="ARBA" id="ARBA00022842"/>
    </source>
</evidence>
<dbReference type="SMART" id="SM00316">
    <property type="entry name" value="S1"/>
    <property type="match status" value="1"/>
</dbReference>
<dbReference type="Pfam" id="PF03726">
    <property type="entry name" value="PNPase"/>
    <property type="match status" value="1"/>
</dbReference>
<dbReference type="InterPro" id="IPR003029">
    <property type="entry name" value="S1_domain"/>
</dbReference>
<dbReference type="CDD" id="cd02393">
    <property type="entry name" value="KH-I_PNPase"/>
    <property type="match status" value="1"/>
</dbReference>
<sequence>MFNEIIKKVDWCGNMLSLSTGKVARDADGAVLASMGNTSVLCTVVFDKNSRTDIDFFPLCVYYREMSYAAGKIPGGFIKKEGKFSEHEILISRLIDRSIRPLFDSNFCNETQIICTVMSYDPRYSPDILAIIGSSAALAISGIPIIRPIGAARVGLVNDEFVLNPTIHHNSTDHRELDLVVAATTCDYDSITMVEARAYEIKKEQILAAIKFGCESLNPVISAIEEMQSSLRKEKFVVTASPHLSYNDEILAHFNYDIRSALLLSIKKERNQKLQLIQQNVIDYFFQNGAKDEIAVLNIKKALDNVISMIFRNLVLQDKTRIGNRAMDEIRPIICEVGLFNMVHGSALFTRGNTQSLATITLGSSTDEQVVEQLNGCERQHFLLDYIFLPYSVGEISSLRAASRREIGHGYLAKKAIQPVIPTKEEFPYTIRIVSEITQSDGSSSMATVCSASLSLMDAGVPIKTHTAGIAMGGVCGENNNFQILSDICGDEDHFGDIDCKVAGTKNGITAVQLDIKVQGISLSIIENILRQAEIGIDHILGVMNNTINCSKSELSAYAPMVQTLEIQKEKIRDIIGVGGKVIKEICKSFDVEIDVGENGEVKVWGNIGENVKKAVQNIESIVFIPQIGDIFDGEVVKIIESGAFIKYVAGRDGFVHISEINDTHIKDINEHIKLGDKVKVKIIGIDHKNRVKLTLRTDKEHCKNNKNEQQNVTGPIKKRIKLKETAVISNRKYFD</sequence>
<dbReference type="RefSeq" id="WP_045796970.1">
    <property type="nucleotide sequence ID" value="NZ_LANP01000003.1"/>
</dbReference>
<dbReference type="Pfam" id="PF03725">
    <property type="entry name" value="RNase_PH_C"/>
    <property type="match status" value="1"/>
</dbReference>
<feature type="domain" description="S1 motif" evidence="8">
    <location>
        <begin position="629"/>
        <end position="697"/>
    </location>
</feature>
<comment type="cofactor">
    <cofactor evidence="7">
        <name>Mg(2+)</name>
        <dbReference type="ChEBI" id="CHEBI:18420"/>
    </cofactor>
</comment>
<evidence type="ECO:0000313" key="9">
    <source>
        <dbReference type="EMBL" id="KJV57194.1"/>
    </source>
</evidence>
<gene>
    <name evidence="7 9" type="primary">pnp</name>
    <name evidence="9" type="ORF">OCHUTO_0170</name>
</gene>
<dbReference type="GO" id="GO:0003723">
    <property type="term" value="F:RNA binding"/>
    <property type="evidence" value="ECO:0007669"/>
    <property type="project" value="UniProtKB-UniRule"/>
</dbReference>
<dbReference type="Proteomes" id="UP000033616">
    <property type="component" value="Unassembled WGS sequence"/>
</dbReference>
<keyword evidence="4 7" id="KW-0548">Nucleotidyltransferase</keyword>
<dbReference type="InterPro" id="IPR020568">
    <property type="entry name" value="Ribosomal_Su5_D2-typ_SF"/>
</dbReference>
<dbReference type="GO" id="GO:0004654">
    <property type="term" value="F:polyribonucleotide nucleotidyltransferase activity"/>
    <property type="evidence" value="ECO:0007669"/>
    <property type="project" value="UniProtKB-UniRule"/>
</dbReference>
<dbReference type="NCBIfam" id="TIGR03591">
    <property type="entry name" value="polynuc_phos"/>
    <property type="match status" value="1"/>
</dbReference>
<comment type="catalytic activity">
    <reaction evidence="7">
        <text>RNA(n+1) + phosphate = RNA(n) + a ribonucleoside 5'-diphosphate</text>
        <dbReference type="Rhea" id="RHEA:22096"/>
        <dbReference type="Rhea" id="RHEA-COMP:14527"/>
        <dbReference type="Rhea" id="RHEA-COMP:17342"/>
        <dbReference type="ChEBI" id="CHEBI:43474"/>
        <dbReference type="ChEBI" id="CHEBI:57930"/>
        <dbReference type="ChEBI" id="CHEBI:140395"/>
        <dbReference type="EC" id="2.7.7.8"/>
    </reaction>
</comment>
<evidence type="ECO:0000256" key="3">
    <source>
        <dbReference type="ARBA" id="ARBA00022679"/>
    </source>
</evidence>
<dbReference type="FunFam" id="3.30.230.70:FF:000001">
    <property type="entry name" value="Polyribonucleotide nucleotidyltransferase"/>
    <property type="match status" value="1"/>
</dbReference>
<dbReference type="GO" id="GO:0006402">
    <property type="term" value="P:mRNA catabolic process"/>
    <property type="evidence" value="ECO:0007669"/>
    <property type="project" value="UniProtKB-UniRule"/>
</dbReference>
<protein>
    <recommendedName>
        <fullName evidence="7">Polyribonucleotide nucleotidyltransferase</fullName>
        <ecNumber evidence="7">2.7.7.8</ecNumber>
    </recommendedName>
    <alternativeName>
        <fullName evidence="7">Polynucleotide phosphorylase</fullName>
        <shortName evidence="7">PNPase</shortName>
    </alternativeName>
</protein>
<evidence type="ECO:0000313" key="10">
    <source>
        <dbReference type="Proteomes" id="UP000033616"/>
    </source>
</evidence>
<evidence type="ECO:0000256" key="7">
    <source>
        <dbReference type="HAMAP-Rule" id="MF_01595"/>
    </source>
</evidence>
<dbReference type="PROSITE" id="PS50084">
    <property type="entry name" value="KH_TYPE_1"/>
    <property type="match status" value="1"/>
</dbReference>
<dbReference type="EMBL" id="LANP01000003">
    <property type="protein sequence ID" value="KJV57194.1"/>
    <property type="molecule type" value="Genomic_DNA"/>
</dbReference>
<evidence type="ECO:0000256" key="1">
    <source>
        <dbReference type="ARBA" id="ARBA00007404"/>
    </source>
</evidence>
<dbReference type="OrthoDB" id="9804305at2"/>
<keyword evidence="7" id="KW-0479">Metal-binding</keyword>
<dbReference type="GO" id="GO:0006396">
    <property type="term" value="P:RNA processing"/>
    <property type="evidence" value="ECO:0007669"/>
    <property type="project" value="InterPro"/>
</dbReference>
<dbReference type="InterPro" id="IPR004088">
    <property type="entry name" value="KH_dom_type_1"/>
</dbReference>
<dbReference type="SUPFAM" id="SSF54211">
    <property type="entry name" value="Ribosomal protein S5 domain 2-like"/>
    <property type="match status" value="2"/>
</dbReference>
<dbReference type="EC" id="2.7.7.8" evidence="7"/>
<dbReference type="PANTHER" id="PTHR11252">
    <property type="entry name" value="POLYRIBONUCLEOTIDE NUCLEOTIDYLTRANSFERASE"/>
    <property type="match status" value="1"/>
</dbReference>
<dbReference type="InterPro" id="IPR036345">
    <property type="entry name" value="ExoRNase_PH_dom2_sf"/>
</dbReference>
<comment type="subcellular location">
    <subcellularLocation>
        <location evidence="7">Cytoplasm</location>
    </subcellularLocation>
</comment>
<dbReference type="PATRIC" id="fig|1359168.3.peg.756"/>
<dbReference type="PROSITE" id="PS50126">
    <property type="entry name" value="S1"/>
    <property type="match status" value="1"/>
</dbReference>
<evidence type="ECO:0000256" key="6">
    <source>
        <dbReference type="ARBA" id="ARBA00022884"/>
    </source>
</evidence>
<dbReference type="GO" id="GO:0000287">
    <property type="term" value="F:magnesium ion binding"/>
    <property type="evidence" value="ECO:0007669"/>
    <property type="project" value="UniProtKB-UniRule"/>
</dbReference>
<dbReference type="GO" id="GO:0000175">
    <property type="term" value="F:3'-5'-RNA exonuclease activity"/>
    <property type="evidence" value="ECO:0007669"/>
    <property type="project" value="TreeGrafter"/>
</dbReference>
<dbReference type="SUPFAM" id="SSF55666">
    <property type="entry name" value="Ribonuclease PH domain 2-like"/>
    <property type="match status" value="2"/>
</dbReference>
<reference evidence="9 10" key="1">
    <citation type="submission" date="2015-02" db="EMBL/GenBank/DDBJ databases">
        <title>Genome Sequencing of Rickettsiales.</title>
        <authorList>
            <person name="Daugherty S.C."/>
            <person name="Su Q."/>
            <person name="Abolude K."/>
            <person name="Beier-Sexton M."/>
            <person name="Carlyon J.A."/>
            <person name="Carter R."/>
            <person name="Day N.P."/>
            <person name="Dumler S.J."/>
            <person name="Dyachenko V."/>
            <person name="Godinez A."/>
            <person name="Kurtti T.J."/>
            <person name="Lichay M."/>
            <person name="Mullins K.E."/>
            <person name="Ott S."/>
            <person name="Pappas-Brown V."/>
            <person name="Paris D.H."/>
            <person name="Patel P."/>
            <person name="Richards A.L."/>
            <person name="Sadzewicz L."/>
            <person name="Sears K."/>
            <person name="Seidman D."/>
            <person name="Sengamalay N."/>
            <person name="Stenos J."/>
            <person name="Tallon L.J."/>
            <person name="Vincent G."/>
            <person name="Fraser C.M."/>
            <person name="Munderloh U."/>
            <person name="Dunning-Hotopp J.C."/>
        </authorList>
    </citation>
    <scope>NUCLEOTIDE SEQUENCE [LARGE SCALE GENOMIC DNA]</scope>
    <source>
        <strain evidence="9 10">Fuller</strain>
    </source>
</reference>
<dbReference type="InterPro" id="IPR027408">
    <property type="entry name" value="PNPase/RNase_PH_dom_sf"/>
</dbReference>
<keyword evidence="6 7" id="KW-0694">RNA-binding</keyword>
<dbReference type="STRING" id="1359168.OCHUTO_0170"/>
<evidence type="ECO:0000256" key="2">
    <source>
        <dbReference type="ARBA" id="ARBA00022490"/>
    </source>
</evidence>
<dbReference type="InterPro" id="IPR012162">
    <property type="entry name" value="PNPase"/>
</dbReference>
<dbReference type="HAMAP" id="MF_01595">
    <property type="entry name" value="PNPase"/>
    <property type="match status" value="1"/>
</dbReference>
<dbReference type="PIRSF" id="PIRSF005499">
    <property type="entry name" value="PNPase"/>
    <property type="match status" value="1"/>
</dbReference>
<proteinExistence type="inferred from homology"/>
<dbReference type="Pfam" id="PF01138">
    <property type="entry name" value="RNase_PH"/>
    <property type="match status" value="2"/>
</dbReference>
<dbReference type="InterPro" id="IPR036612">
    <property type="entry name" value="KH_dom_type_1_sf"/>
</dbReference>
<dbReference type="InterPro" id="IPR001247">
    <property type="entry name" value="ExoRNase_PH_dom1"/>
</dbReference>
<name>A0A0F3MRH4_9RICK</name>
<dbReference type="SUPFAM" id="SSF46915">
    <property type="entry name" value="Polynucleotide phosphorylase/guanosine pentaphosphate synthase (PNPase/GPSI), domain 3"/>
    <property type="match status" value="1"/>
</dbReference>
<dbReference type="SUPFAM" id="SSF50249">
    <property type="entry name" value="Nucleic acid-binding proteins"/>
    <property type="match status" value="1"/>
</dbReference>
<dbReference type="Gene3D" id="3.30.1370.10">
    <property type="entry name" value="K Homology domain, type 1"/>
    <property type="match status" value="1"/>
</dbReference>
<dbReference type="Gene3D" id="3.30.230.70">
    <property type="entry name" value="GHMP Kinase, N-terminal domain"/>
    <property type="match status" value="2"/>
</dbReference>
<keyword evidence="3 7" id="KW-0808">Transferase</keyword>
<dbReference type="InterPro" id="IPR036456">
    <property type="entry name" value="PNPase_PH_RNA-bd_sf"/>
</dbReference>
<accession>A0A0F3MRH4</accession>
<dbReference type="Pfam" id="PF00013">
    <property type="entry name" value="KH_1"/>
    <property type="match status" value="1"/>
</dbReference>
<keyword evidence="5 7" id="KW-0460">Magnesium</keyword>